<dbReference type="GO" id="GO:0006730">
    <property type="term" value="P:one-carbon metabolic process"/>
    <property type="evidence" value="ECO:0007669"/>
    <property type="project" value="UniProtKB-KW"/>
</dbReference>
<dbReference type="GO" id="GO:0005829">
    <property type="term" value="C:cytosol"/>
    <property type="evidence" value="ECO:0007669"/>
    <property type="project" value="TreeGrafter"/>
</dbReference>
<accession>A0A2V1N0L6</accession>
<keyword evidence="5" id="KW-0521">NADP</keyword>
<dbReference type="RefSeq" id="WP_109249524.1">
    <property type="nucleotide sequence ID" value="NZ_QCXQ01000001.1"/>
</dbReference>
<dbReference type="CDD" id="cd00209">
    <property type="entry name" value="DHFR"/>
    <property type="match status" value="1"/>
</dbReference>
<evidence type="ECO:0000256" key="7">
    <source>
        <dbReference type="RuleBase" id="RU004474"/>
    </source>
</evidence>
<dbReference type="EC" id="1.5.1.3" evidence="3"/>
<keyword evidence="4" id="KW-0554">One-carbon metabolism</keyword>
<dbReference type="InterPro" id="IPR001796">
    <property type="entry name" value="DHFR_dom"/>
</dbReference>
<dbReference type="InterPro" id="IPR017925">
    <property type="entry name" value="DHFR_CS"/>
</dbReference>
<dbReference type="PROSITE" id="PS00075">
    <property type="entry name" value="DHFR_1"/>
    <property type="match status" value="1"/>
</dbReference>
<dbReference type="Proteomes" id="UP000245080">
    <property type="component" value="Unassembled WGS sequence"/>
</dbReference>
<dbReference type="GO" id="GO:0046452">
    <property type="term" value="P:dihydrofolate metabolic process"/>
    <property type="evidence" value="ECO:0007669"/>
    <property type="project" value="TreeGrafter"/>
</dbReference>
<dbReference type="AlphaFoldDB" id="A0A2V1N0L6"/>
<dbReference type="OrthoDB" id="9804315at2"/>
<dbReference type="GO" id="GO:0050661">
    <property type="term" value="F:NADP binding"/>
    <property type="evidence" value="ECO:0007669"/>
    <property type="project" value="InterPro"/>
</dbReference>
<dbReference type="InterPro" id="IPR024072">
    <property type="entry name" value="DHFR-like_dom_sf"/>
</dbReference>
<proteinExistence type="inferred from homology"/>
<evidence type="ECO:0000256" key="2">
    <source>
        <dbReference type="ARBA" id="ARBA00009539"/>
    </source>
</evidence>
<dbReference type="InterPro" id="IPR012259">
    <property type="entry name" value="DHFR"/>
</dbReference>
<protein>
    <recommendedName>
        <fullName evidence="3">dihydrofolate reductase</fullName>
        <ecNumber evidence="3">1.5.1.3</ecNumber>
    </recommendedName>
</protein>
<dbReference type="GO" id="GO:0046655">
    <property type="term" value="P:folic acid metabolic process"/>
    <property type="evidence" value="ECO:0007669"/>
    <property type="project" value="TreeGrafter"/>
</dbReference>
<feature type="domain" description="DHFR" evidence="8">
    <location>
        <begin position="1"/>
        <end position="160"/>
    </location>
</feature>
<dbReference type="EMBL" id="QCXQ01000001">
    <property type="protein sequence ID" value="PWG00811.1"/>
    <property type="molecule type" value="Genomic_DNA"/>
</dbReference>
<evidence type="ECO:0000313" key="10">
    <source>
        <dbReference type="Proteomes" id="UP000245080"/>
    </source>
</evidence>
<comment type="caution">
    <text evidence="9">The sequence shown here is derived from an EMBL/GenBank/DDBJ whole genome shotgun (WGS) entry which is preliminary data.</text>
</comment>
<dbReference type="GO" id="GO:0004146">
    <property type="term" value="F:dihydrofolate reductase activity"/>
    <property type="evidence" value="ECO:0007669"/>
    <property type="project" value="UniProtKB-EC"/>
</dbReference>
<dbReference type="PRINTS" id="PR00070">
    <property type="entry name" value="DHFR"/>
</dbReference>
<evidence type="ECO:0000256" key="6">
    <source>
        <dbReference type="ARBA" id="ARBA00023002"/>
    </source>
</evidence>
<dbReference type="Pfam" id="PF00186">
    <property type="entry name" value="DHFR_1"/>
    <property type="match status" value="1"/>
</dbReference>
<gene>
    <name evidence="9" type="ORF">DCM90_01135</name>
</gene>
<keyword evidence="6" id="KW-0560">Oxidoreductase</keyword>
<dbReference type="PANTHER" id="PTHR48069">
    <property type="entry name" value="DIHYDROFOLATE REDUCTASE"/>
    <property type="match status" value="1"/>
</dbReference>
<comment type="pathway">
    <text evidence="1">Cofactor biosynthesis; tetrahydrofolate biosynthesis; 5,6,7,8-tetrahydrofolate from 7,8-dihydrofolate: step 1/1.</text>
</comment>
<name>A0A2V1N0L6_9LACO</name>
<sequence length="161" mass="17933">MLAFLWAEDAEGGIGKDGQLPWSLSDDMAFFKQTTVGNTIVAGTKTYASFHRPLPNRTNIVLTHQSDDQFPDGVIVCHTVPELLKVTEASETPVYVVGGADIFSQLMPYATDLLRTKIEATYGSDTFMSPINYEDFDLLASQTVAATESDPEHTFEHWRRR</sequence>
<evidence type="ECO:0000313" key="9">
    <source>
        <dbReference type="EMBL" id="PWG00811.1"/>
    </source>
</evidence>
<evidence type="ECO:0000256" key="4">
    <source>
        <dbReference type="ARBA" id="ARBA00022563"/>
    </source>
</evidence>
<evidence type="ECO:0000259" key="8">
    <source>
        <dbReference type="PROSITE" id="PS51330"/>
    </source>
</evidence>
<comment type="similarity">
    <text evidence="2 7">Belongs to the dihydrofolate reductase family.</text>
</comment>
<evidence type="ECO:0000256" key="5">
    <source>
        <dbReference type="ARBA" id="ARBA00022857"/>
    </source>
</evidence>
<reference evidence="9 10" key="1">
    <citation type="journal article" date="2018" name="Int. J. Syst. Evol. Microbiol.">
        <title>Lactobacillus bambusae sp. nov., isolated from a traditional fermented Ma-bamboo shoots of Taiwan.</title>
        <authorList>
            <person name="Wang L.-T."/>
        </authorList>
    </citation>
    <scope>NUCLEOTIDE SEQUENCE [LARGE SCALE GENOMIC DNA]</scope>
    <source>
        <strain evidence="9 10">BS-W1</strain>
    </source>
</reference>
<evidence type="ECO:0000256" key="1">
    <source>
        <dbReference type="ARBA" id="ARBA00004903"/>
    </source>
</evidence>
<organism evidence="9 10">
    <name type="scientific">Levilactobacillus bambusae</name>
    <dbReference type="NCBI Taxonomy" id="2024736"/>
    <lineage>
        <taxon>Bacteria</taxon>
        <taxon>Bacillati</taxon>
        <taxon>Bacillota</taxon>
        <taxon>Bacilli</taxon>
        <taxon>Lactobacillales</taxon>
        <taxon>Lactobacillaceae</taxon>
        <taxon>Levilactobacillus</taxon>
    </lineage>
</organism>
<dbReference type="PANTHER" id="PTHR48069:SF3">
    <property type="entry name" value="DIHYDROFOLATE REDUCTASE"/>
    <property type="match status" value="1"/>
</dbReference>
<dbReference type="GO" id="GO:0046654">
    <property type="term" value="P:tetrahydrofolate biosynthetic process"/>
    <property type="evidence" value="ECO:0007669"/>
    <property type="project" value="UniProtKB-UniPathway"/>
</dbReference>
<dbReference type="PROSITE" id="PS51330">
    <property type="entry name" value="DHFR_2"/>
    <property type="match status" value="1"/>
</dbReference>
<dbReference type="UniPathway" id="UPA00077">
    <property type="reaction ID" value="UER00158"/>
</dbReference>
<keyword evidence="10" id="KW-1185">Reference proteome</keyword>
<dbReference type="Gene3D" id="3.40.430.10">
    <property type="entry name" value="Dihydrofolate Reductase, subunit A"/>
    <property type="match status" value="1"/>
</dbReference>
<evidence type="ECO:0000256" key="3">
    <source>
        <dbReference type="ARBA" id="ARBA00012856"/>
    </source>
</evidence>
<dbReference type="SUPFAM" id="SSF53597">
    <property type="entry name" value="Dihydrofolate reductase-like"/>
    <property type="match status" value="1"/>
</dbReference>